<dbReference type="InterPro" id="IPR038322">
    <property type="entry name" value="Pex19_C_sf"/>
</dbReference>
<feature type="compositionally biased region" description="Low complexity" evidence="1">
    <location>
        <begin position="38"/>
        <end position="55"/>
    </location>
</feature>
<protein>
    <submittedName>
        <fullName evidence="2">Peroxisome chaperone and import receptor</fullName>
    </submittedName>
</protein>
<name>A0ABR3YBB6_9EURO</name>
<evidence type="ECO:0000313" key="3">
    <source>
        <dbReference type="Proteomes" id="UP001583193"/>
    </source>
</evidence>
<sequence length="386" mass="40778">MEKETPVETASAPDATTTQANTEPRSDSIPAPDTTEKAASNPAPNAAAAASAAGAGDEEDSDWEELDEVLDDFNKPKPTTAGKAPAAEPSKPEASAPSAGGDFDEEAFLKQLEADMMANLMGGGNGTGGAGPAVGAEQGAPDLRAQEAAIDKEIDALSKQLQDSGIGAEDFLKQLLSETVAPVTQEQKDSPSGATKTAQEASSGAAEATSAQPESFQDTIRRTMQRMQESGDRATAEATEEGNDDMISQLLKAIEAGAGSGGDDMDLNKMFLGMMQQLSNKDLLYEPIKELDGKFGPWLEENKDKVPAEDMARYQTQARVVREIVAKFDEEGYSDDKPECRTYIWDRMQEMQAAGSPPEDLIANPLTEELKGAGGDGQLPPDCPTQ</sequence>
<keyword evidence="2" id="KW-0675">Receptor</keyword>
<feature type="compositionally biased region" description="Acidic residues" evidence="1">
    <location>
        <begin position="56"/>
        <end position="71"/>
    </location>
</feature>
<feature type="region of interest" description="Disordered" evidence="1">
    <location>
        <begin position="1"/>
        <end position="110"/>
    </location>
</feature>
<feature type="region of interest" description="Disordered" evidence="1">
    <location>
        <begin position="182"/>
        <end position="244"/>
    </location>
</feature>
<dbReference type="Gene3D" id="1.20.120.900">
    <property type="entry name" value="Pex19, mPTS binding domain"/>
    <property type="match status" value="1"/>
</dbReference>
<dbReference type="PANTHER" id="PTHR12774">
    <property type="entry name" value="PEROXISOMAL BIOGENESIS FACTOR 19"/>
    <property type="match status" value="1"/>
</dbReference>
<dbReference type="PANTHER" id="PTHR12774:SF2">
    <property type="entry name" value="PEROXISOMAL BIOGENESIS FACTOR 19"/>
    <property type="match status" value="1"/>
</dbReference>
<keyword evidence="3" id="KW-1185">Reference proteome</keyword>
<dbReference type="InterPro" id="IPR006708">
    <property type="entry name" value="Pex19"/>
</dbReference>
<dbReference type="EMBL" id="JAVDPF010000003">
    <property type="protein sequence ID" value="KAL1885103.1"/>
    <property type="molecule type" value="Genomic_DNA"/>
</dbReference>
<dbReference type="Pfam" id="PF04614">
    <property type="entry name" value="Pex19"/>
    <property type="match status" value="1"/>
</dbReference>
<gene>
    <name evidence="2" type="primary">PEX19</name>
    <name evidence="2" type="ORF">Plec18167_001760</name>
</gene>
<comment type="caution">
    <text evidence="2">The sequence shown here is derived from an EMBL/GenBank/DDBJ whole genome shotgun (WGS) entry which is preliminary data.</text>
</comment>
<dbReference type="Proteomes" id="UP001583193">
    <property type="component" value="Unassembled WGS sequence"/>
</dbReference>
<accession>A0ABR3YBB6</accession>
<feature type="compositionally biased region" description="Low complexity" evidence="1">
    <location>
        <begin position="197"/>
        <end position="212"/>
    </location>
</feature>
<feature type="compositionally biased region" description="Polar residues" evidence="1">
    <location>
        <begin position="182"/>
        <end position="196"/>
    </location>
</feature>
<evidence type="ECO:0000256" key="1">
    <source>
        <dbReference type="SAM" id="MobiDB-lite"/>
    </source>
</evidence>
<reference evidence="2 3" key="1">
    <citation type="journal article" date="2024" name="IMA Fungus">
        <title>IMA Genome - F19 : A genome assembly and annotation guide to empower mycologists, including annotated draft genome sequences of Ceratocystis pirilliformis, Diaporthe australafricana, Fusarium ophioides, Paecilomyces lecythidis, and Sporothrix stenoceras.</title>
        <authorList>
            <person name="Aylward J."/>
            <person name="Wilson A.M."/>
            <person name="Visagie C.M."/>
            <person name="Spraker J."/>
            <person name="Barnes I."/>
            <person name="Buitendag C."/>
            <person name="Ceriani C."/>
            <person name="Del Mar Angel L."/>
            <person name="du Plessis D."/>
            <person name="Fuchs T."/>
            <person name="Gasser K."/>
            <person name="Kramer D."/>
            <person name="Li W."/>
            <person name="Munsamy K."/>
            <person name="Piso A."/>
            <person name="Price J.L."/>
            <person name="Sonnekus B."/>
            <person name="Thomas C."/>
            <person name="van der Nest A."/>
            <person name="van Dijk A."/>
            <person name="van Heerden A."/>
            <person name="van Vuuren N."/>
            <person name="Yilmaz N."/>
            <person name="Duong T.A."/>
            <person name="van der Merwe N.A."/>
            <person name="Wingfield M.J."/>
            <person name="Wingfield B.D."/>
        </authorList>
    </citation>
    <scope>NUCLEOTIDE SEQUENCE [LARGE SCALE GENOMIC DNA]</scope>
    <source>
        <strain evidence="2 3">CMW 18167</strain>
    </source>
</reference>
<proteinExistence type="predicted"/>
<evidence type="ECO:0000313" key="2">
    <source>
        <dbReference type="EMBL" id="KAL1885103.1"/>
    </source>
</evidence>
<organism evidence="2 3">
    <name type="scientific">Paecilomyces lecythidis</name>
    <dbReference type="NCBI Taxonomy" id="3004212"/>
    <lineage>
        <taxon>Eukaryota</taxon>
        <taxon>Fungi</taxon>
        <taxon>Dikarya</taxon>
        <taxon>Ascomycota</taxon>
        <taxon>Pezizomycotina</taxon>
        <taxon>Eurotiomycetes</taxon>
        <taxon>Eurotiomycetidae</taxon>
        <taxon>Eurotiales</taxon>
        <taxon>Thermoascaceae</taxon>
        <taxon>Paecilomyces</taxon>
    </lineage>
</organism>
<feature type="compositionally biased region" description="Polar residues" evidence="1">
    <location>
        <begin position="14"/>
        <end position="23"/>
    </location>
</feature>
<feature type="compositionally biased region" description="Low complexity" evidence="1">
    <location>
        <begin position="76"/>
        <end position="101"/>
    </location>
</feature>